<organism evidence="2">
    <name type="scientific">uncultured Rubrobacteraceae bacterium</name>
    <dbReference type="NCBI Taxonomy" id="349277"/>
    <lineage>
        <taxon>Bacteria</taxon>
        <taxon>Bacillati</taxon>
        <taxon>Actinomycetota</taxon>
        <taxon>Rubrobacteria</taxon>
        <taxon>Rubrobacterales</taxon>
        <taxon>Rubrobacteraceae</taxon>
        <taxon>environmental samples</taxon>
    </lineage>
</organism>
<dbReference type="SMART" id="SM00842">
    <property type="entry name" value="FtsA"/>
    <property type="match status" value="1"/>
</dbReference>
<dbReference type="InterPro" id="IPR050696">
    <property type="entry name" value="FtsA/MreB"/>
</dbReference>
<gene>
    <name evidence="2" type="ORF">AVDCRST_MAG14-1539</name>
</gene>
<dbReference type="AlphaFoldDB" id="A0A6J4R4J6"/>
<evidence type="ECO:0000259" key="1">
    <source>
        <dbReference type="SMART" id="SM00842"/>
    </source>
</evidence>
<dbReference type="Gene3D" id="3.30.420.40">
    <property type="match status" value="2"/>
</dbReference>
<dbReference type="InterPro" id="IPR043129">
    <property type="entry name" value="ATPase_NBD"/>
</dbReference>
<dbReference type="EMBL" id="CADCVG010000062">
    <property type="protein sequence ID" value="CAA9455396.1"/>
    <property type="molecule type" value="Genomic_DNA"/>
</dbReference>
<feature type="domain" description="SHS2" evidence="1">
    <location>
        <begin position="9"/>
        <end position="175"/>
    </location>
</feature>
<dbReference type="InterPro" id="IPR003494">
    <property type="entry name" value="SHS2_FtsA"/>
</dbReference>
<name>A0A6J4R4J6_9ACTN</name>
<proteinExistence type="predicted"/>
<dbReference type="PANTHER" id="PTHR32432">
    <property type="entry name" value="CELL DIVISION PROTEIN FTSA-RELATED"/>
    <property type="match status" value="1"/>
</dbReference>
<sequence>MLGRFKSPSVGLDIDSGAIKAVQVSQVGGSYALQHVGYRRLPVGAVAEGEVADHDLLAYELKEFWASHSFKGKSVYLGVANQKVVVRLLEFPRMSQDDLKGAIGYEAQDHIPMPMEEAVLDYIVLGPADEGSDLDRILLVAARRDMISRYSSVVRTAGLRAQGIDVKALSLIRSTLPNTLFDDEGAILLVDVGNEITNLVVAQGGNPALTRFIPGGSGYLAQSMVEAAGLSEEEAERQLTNPNIRIGPESGEEPAGINLSKENDDFDPALMYDIRRGLEDAVQALAEDVQQSVEYHYSQPGSRDVTQVFVSGEGALVNGFDAYLGDLLGIATRRGSPLQKLSGNRSNVPDEQLEMMEPVLAVALGLALEEA</sequence>
<dbReference type="InterPro" id="IPR005883">
    <property type="entry name" value="PilM"/>
</dbReference>
<dbReference type="Pfam" id="PF11104">
    <property type="entry name" value="PilM_2"/>
    <property type="match status" value="2"/>
</dbReference>
<dbReference type="NCBIfam" id="TIGR01175">
    <property type="entry name" value="pilM"/>
    <property type="match status" value="1"/>
</dbReference>
<dbReference type="GO" id="GO:0051301">
    <property type="term" value="P:cell division"/>
    <property type="evidence" value="ECO:0007669"/>
    <property type="project" value="InterPro"/>
</dbReference>
<reference evidence="2" key="1">
    <citation type="submission" date="2020-02" db="EMBL/GenBank/DDBJ databases">
        <authorList>
            <person name="Meier V. D."/>
        </authorList>
    </citation>
    <scope>NUCLEOTIDE SEQUENCE</scope>
    <source>
        <strain evidence="2">AVDCRST_MAG14</strain>
    </source>
</reference>
<protein>
    <recommendedName>
        <fullName evidence="1">SHS2 domain-containing protein</fullName>
    </recommendedName>
</protein>
<dbReference type="PANTHER" id="PTHR32432:SF3">
    <property type="entry name" value="ETHANOLAMINE UTILIZATION PROTEIN EUTJ"/>
    <property type="match status" value="1"/>
</dbReference>
<dbReference type="CDD" id="cd24049">
    <property type="entry name" value="ASKHA_NBD_PilM"/>
    <property type="match status" value="1"/>
</dbReference>
<evidence type="ECO:0000313" key="2">
    <source>
        <dbReference type="EMBL" id="CAA9455396.1"/>
    </source>
</evidence>
<dbReference type="SUPFAM" id="SSF53067">
    <property type="entry name" value="Actin-like ATPase domain"/>
    <property type="match status" value="2"/>
</dbReference>
<dbReference type="Gene3D" id="3.30.1490.300">
    <property type="match status" value="1"/>
</dbReference>
<dbReference type="PIRSF" id="PIRSF019169">
    <property type="entry name" value="PilM"/>
    <property type="match status" value="1"/>
</dbReference>
<accession>A0A6J4R4J6</accession>